<keyword evidence="1 4" id="KW-0067">ATP-binding</keyword>
<evidence type="ECO:0000256" key="2">
    <source>
        <dbReference type="SAM" id="MobiDB-lite"/>
    </source>
</evidence>
<reference evidence="5" key="1">
    <citation type="journal article" date="2019" name="Int. J. Syst. Evol. Microbiol.">
        <title>The Global Catalogue of Microorganisms (GCM) 10K type strain sequencing project: providing services to taxonomists for standard genome sequencing and annotation.</title>
        <authorList>
            <consortium name="The Broad Institute Genomics Platform"/>
            <consortium name="The Broad Institute Genome Sequencing Center for Infectious Disease"/>
            <person name="Wu L."/>
            <person name="Ma J."/>
        </authorList>
    </citation>
    <scope>NUCLEOTIDE SEQUENCE [LARGE SCALE GENOMIC DNA]</scope>
    <source>
        <strain evidence="5">KCTC 52165</strain>
    </source>
</reference>
<dbReference type="InterPro" id="IPR003959">
    <property type="entry name" value="ATPase_AAA_core"/>
</dbReference>
<feature type="region of interest" description="Disordered" evidence="2">
    <location>
        <begin position="60"/>
        <end position="100"/>
    </location>
</feature>
<evidence type="ECO:0000313" key="4">
    <source>
        <dbReference type="EMBL" id="MFC3204707.1"/>
    </source>
</evidence>
<dbReference type="InterPro" id="IPR003960">
    <property type="entry name" value="ATPase_AAA_CS"/>
</dbReference>
<keyword evidence="5" id="KW-1185">Reference proteome</keyword>
<dbReference type="PANTHER" id="PTHR23076:SF97">
    <property type="entry name" value="ATP-DEPENDENT ZINC METALLOPROTEASE YME1L1"/>
    <property type="match status" value="1"/>
</dbReference>
<comment type="similarity">
    <text evidence="1">Belongs to the AAA ATPase family.</text>
</comment>
<proteinExistence type="inferred from homology"/>
<protein>
    <submittedName>
        <fullName evidence="4">ATP-binding protein</fullName>
    </submittedName>
</protein>
<dbReference type="InterPro" id="IPR027417">
    <property type="entry name" value="P-loop_NTPase"/>
</dbReference>
<keyword evidence="1" id="KW-0547">Nucleotide-binding</keyword>
<dbReference type="Gene3D" id="3.40.50.300">
    <property type="entry name" value="P-loop containing nucleotide triphosphate hydrolases"/>
    <property type="match status" value="1"/>
</dbReference>
<gene>
    <name evidence="4" type="ORF">ACFOHJ_00575</name>
</gene>
<name>A0ABV7K5V8_9HYPH</name>
<dbReference type="PROSITE" id="PS00674">
    <property type="entry name" value="AAA"/>
    <property type="match status" value="1"/>
</dbReference>
<dbReference type="EMBL" id="JBHRTK010000001">
    <property type="protein sequence ID" value="MFC3204707.1"/>
    <property type="molecule type" value="Genomic_DNA"/>
</dbReference>
<comment type="caution">
    <text evidence="4">The sequence shown here is derived from an EMBL/GenBank/DDBJ whole genome shotgun (WGS) entry which is preliminary data.</text>
</comment>
<evidence type="ECO:0000259" key="3">
    <source>
        <dbReference type="SMART" id="SM00382"/>
    </source>
</evidence>
<feature type="domain" description="AAA+ ATPase" evidence="3">
    <location>
        <begin position="146"/>
        <end position="284"/>
    </location>
</feature>
<accession>A0ABV7K5V8</accession>
<dbReference type="SUPFAM" id="SSF52540">
    <property type="entry name" value="P-loop containing nucleoside triphosphate hydrolases"/>
    <property type="match status" value="1"/>
</dbReference>
<dbReference type="SMART" id="SM00382">
    <property type="entry name" value="AAA"/>
    <property type="match status" value="1"/>
</dbReference>
<dbReference type="InterPro" id="IPR003593">
    <property type="entry name" value="AAA+_ATPase"/>
</dbReference>
<feature type="region of interest" description="Disordered" evidence="2">
    <location>
        <begin position="307"/>
        <end position="345"/>
    </location>
</feature>
<sequence>MTIIRETMRAVLGEAPEGGVTHEHVPSLTLADLALAIRPGTSAERALAILDGLARMRQASAAEEENDSSGKKESGGTTATKSKPGRGAPGSGSERIEPAAPIGTYTDRFVPRVETLSGYGEARAWALELKEDLALWRAGKLGWEEMSAKLLLSGPPGTGKTTFARALCNTLQVPLIATSVAAWMEPGYLGDVLIRMNAAFAEAEATKPAILFIDEIDGINTRGSSGEWTTYWDQIVNRLLELLDGTSQTDGVVVIGATNNPDRIDKALLRSGRLEKHIVIQRPDTEALIGILRHHLKDDLDAVIASAPKREAGPPDVAVDAGTKVDTTAADGPDAIASHRDPPAE</sequence>
<organism evidence="4 5">
    <name type="scientific">Aquamicrobium soli</name>
    <dbReference type="NCBI Taxonomy" id="1811518"/>
    <lineage>
        <taxon>Bacteria</taxon>
        <taxon>Pseudomonadati</taxon>
        <taxon>Pseudomonadota</taxon>
        <taxon>Alphaproteobacteria</taxon>
        <taxon>Hyphomicrobiales</taxon>
        <taxon>Phyllobacteriaceae</taxon>
        <taxon>Aquamicrobium</taxon>
    </lineage>
</organism>
<evidence type="ECO:0000313" key="5">
    <source>
        <dbReference type="Proteomes" id="UP001595583"/>
    </source>
</evidence>
<evidence type="ECO:0000256" key="1">
    <source>
        <dbReference type="RuleBase" id="RU003651"/>
    </source>
</evidence>
<dbReference type="CDD" id="cd19481">
    <property type="entry name" value="RecA-like_protease"/>
    <property type="match status" value="1"/>
</dbReference>
<dbReference type="RefSeq" id="WP_378217440.1">
    <property type="nucleotide sequence ID" value="NZ_JBHRTK010000001.1"/>
</dbReference>
<dbReference type="Proteomes" id="UP001595583">
    <property type="component" value="Unassembled WGS sequence"/>
</dbReference>
<dbReference type="PANTHER" id="PTHR23076">
    <property type="entry name" value="METALLOPROTEASE M41 FTSH"/>
    <property type="match status" value="1"/>
</dbReference>
<dbReference type="Pfam" id="PF00004">
    <property type="entry name" value="AAA"/>
    <property type="match status" value="1"/>
</dbReference>
<dbReference type="GO" id="GO:0005524">
    <property type="term" value="F:ATP binding"/>
    <property type="evidence" value="ECO:0007669"/>
    <property type="project" value="UniProtKB-KW"/>
</dbReference>